<feature type="chain" id="PRO_5040473385" evidence="1">
    <location>
        <begin position="17"/>
        <end position="142"/>
    </location>
</feature>
<gene>
    <name evidence="2" type="ORF">CAMP_LOCUS17187</name>
</gene>
<protein>
    <submittedName>
        <fullName evidence="2">Uncharacterized protein</fullName>
    </submittedName>
</protein>
<dbReference type="Proteomes" id="UP001152747">
    <property type="component" value="Unassembled WGS sequence"/>
</dbReference>
<feature type="signal peptide" evidence="1">
    <location>
        <begin position="1"/>
        <end position="16"/>
    </location>
</feature>
<sequence>MKTLIIISALVVVALAQYGSVATAADTSAVQVTYQVPQYQYNPYPGNYFYRPRPHRRHGRHHRHRRPHHDWDFDDESSEEDWGWARDDFEGYHGYHGYPYPFQYQQPIYTIQTTSNNAAADSTNYGTVSNTAAAAPATYGSK</sequence>
<proteinExistence type="predicted"/>
<comment type="caution">
    <text evidence="2">The sequence shown here is derived from an EMBL/GenBank/DDBJ whole genome shotgun (WGS) entry which is preliminary data.</text>
</comment>
<keyword evidence="3" id="KW-1185">Reference proteome</keyword>
<evidence type="ECO:0000313" key="2">
    <source>
        <dbReference type="EMBL" id="CAI5454550.1"/>
    </source>
</evidence>
<evidence type="ECO:0000313" key="3">
    <source>
        <dbReference type="Proteomes" id="UP001152747"/>
    </source>
</evidence>
<reference evidence="2" key="1">
    <citation type="submission" date="2022-11" db="EMBL/GenBank/DDBJ databases">
        <authorList>
            <person name="Kikuchi T."/>
        </authorList>
    </citation>
    <scope>NUCLEOTIDE SEQUENCE</scope>
    <source>
        <strain evidence="2">PS1010</strain>
    </source>
</reference>
<accession>A0A9P1J0R4</accession>
<evidence type="ECO:0000256" key="1">
    <source>
        <dbReference type="SAM" id="SignalP"/>
    </source>
</evidence>
<name>A0A9P1J0R4_9PELO</name>
<dbReference type="AlphaFoldDB" id="A0A9P1J0R4"/>
<keyword evidence="1" id="KW-0732">Signal</keyword>
<organism evidence="2 3">
    <name type="scientific">Caenorhabditis angaria</name>
    <dbReference type="NCBI Taxonomy" id="860376"/>
    <lineage>
        <taxon>Eukaryota</taxon>
        <taxon>Metazoa</taxon>
        <taxon>Ecdysozoa</taxon>
        <taxon>Nematoda</taxon>
        <taxon>Chromadorea</taxon>
        <taxon>Rhabditida</taxon>
        <taxon>Rhabditina</taxon>
        <taxon>Rhabditomorpha</taxon>
        <taxon>Rhabditoidea</taxon>
        <taxon>Rhabditidae</taxon>
        <taxon>Peloderinae</taxon>
        <taxon>Caenorhabditis</taxon>
    </lineage>
</organism>
<dbReference type="EMBL" id="CANHGI010000006">
    <property type="protein sequence ID" value="CAI5454550.1"/>
    <property type="molecule type" value="Genomic_DNA"/>
</dbReference>